<dbReference type="Pfam" id="PF05974">
    <property type="entry name" value="DUF892"/>
    <property type="match status" value="1"/>
</dbReference>
<dbReference type="PANTHER" id="PTHR30565">
    <property type="entry name" value="PROTEIN YCIF"/>
    <property type="match status" value="1"/>
</dbReference>
<reference evidence="1" key="1">
    <citation type="submission" date="2020-10" db="EMBL/GenBank/DDBJ databases">
        <title>Taxonomic study of unclassified bacteria belonging to the class Ktedonobacteria.</title>
        <authorList>
            <person name="Yabe S."/>
            <person name="Wang C.M."/>
            <person name="Zheng Y."/>
            <person name="Sakai Y."/>
            <person name="Cavaletti L."/>
            <person name="Monciardini P."/>
            <person name="Donadio S."/>
        </authorList>
    </citation>
    <scope>NUCLEOTIDE SEQUENCE</scope>
    <source>
        <strain evidence="1">ID150040</strain>
    </source>
</reference>
<keyword evidence="2" id="KW-1185">Reference proteome</keyword>
<evidence type="ECO:0000313" key="2">
    <source>
        <dbReference type="Proteomes" id="UP000597444"/>
    </source>
</evidence>
<dbReference type="RefSeq" id="WP_220205872.1">
    <property type="nucleotide sequence ID" value="NZ_BNJK01000001.1"/>
</dbReference>
<dbReference type="InterPro" id="IPR010287">
    <property type="entry name" value="DUF892_YciF-like"/>
</dbReference>
<accession>A0A8J3N5I0</accession>
<dbReference type="AlphaFoldDB" id="A0A8J3N5I0"/>
<gene>
    <name evidence="1" type="ORF">KSF_052250</name>
</gene>
<dbReference type="InterPro" id="IPR012347">
    <property type="entry name" value="Ferritin-like"/>
</dbReference>
<dbReference type="EMBL" id="BNJK01000001">
    <property type="protein sequence ID" value="GHO95177.1"/>
    <property type="molecule type" value="Genomic_DNA"/>
</dbReference>
<comment type="caution">
    <text evidence="1">The sequence shown here is derived from an EMBL/GenBank/DDBJ whole genome shotgun (WGS) entry which is preliminary data.</text>
</comment>
<evidence type="ECO:0008006" key="3">
    <source>
        <dbReference type="Google" id="ProtNLM"/>
    </source>
</evidence>
<dbReference type="Proteomes" id="UP000597444">
    <property type="component" value="Unassembled WGS sequence"/>
</dbReference>
<dbReference type="PANTHER" id="PTHR30565:SF9">
    <property type="entry name" value="PROTEIN YCIF"/>
    <property type="match status" value="1"/>
</dbReference>
<dbReference type="InterPro" id="IPR009078">
    <property type="entry name" value="Ferritin-like_SF"/>
</dbReference>
<evidence type="ECO:0000313" key="1">
    <source>
        <dbReference type="EMBL" id="GHO95177.1"/>
    </source>
</evidence>
<dbReference type="SUPFAM" id="SSF47240">
    <property type="entry name" value="Ferritin-like"/>
    <property type="match status" value="1"/>
</dbReference>
<dbReference type="Gene3D" id="1.20.1260.10">
    <property type="match status" value="1"/>
</dbReference>
<name>A0A8J3N5I0_9CHLR</name>
<organism evidence="1 2">
    <name type="scientific">Reticulibacter mediterranei</name>
    <dbReference type="NCBI Taxonomy" id="2778369"/>
    <lineage>
        <taxon>Bacteria</taxon>
        <taxon>Bacillati</taxon>
        <taxon>Chloroflexota</taxon>
        <taxon>Ktedonobacteria</taxon>
        <taxon>Ktedonobacterales</taxon>
        <taxon>Reticulibacteraceae</taxon>
        <taxon>Reticulibacter</taxon>
    </lineage>
</organism>
<proteinExistence type="predicted"/>
<sequence length="165" mass="18833">MTMQNSNDLFIHDLSDMYDAEQRILQMLPAMAQECNNNDLKDAFKQHEQETRQQVLNLEQCFQKLGSQPDRSACYVIAGLKQEHDAFLKENPTQDLITMFDAGGAAKTEAYEIASYRGLVEKANMMGQTQCAQLLKQNLDQEMAMAQRVEKISRKIDQQMIAPQP</sequence>
<protein>
    <recommendedName>
        <fullName evidence="3">Ferritin-like domain-containing protein</fullName>
    </recommendedName>
</protein>
<dbReference type="InterPro" id="IPR047114">
    <property type="entry name" value="YciF"/>
</dbReference>